<dbReference type="EMBL" id="CP053452">
    <property type="protein sequence ID" value="QJW93486.1"/>
    <property type="molecule type" value="Genomic_DNA"/>
</dbReference>
<organism evidence="1 2">
    <name type="scientific">Frigoriglobus tundricola</name>
    <dbReference type="NCBI Taxonomy" id="2774151"/>
    <lineage>
        <taxon>Bacteria</taxon>
        <taxon>Pseudomonadati</taxon>
        <taxon>Planctomycetota</taxon>
        <taxon>Planctomycetia</taxon>
        <taxon>Gemmatales</taxon>
        <taxon>Gemmataceae</taxon>
        <taxon>Frigoriglobus</taxon>
    </lineage>
</organism>
<accession>A0A6M5YJP1</accession>
<evidence type="ECO:0000313" key="2">
    <source>
        <dbReference type="Proteomes" id="UP000503447"/>
    </source>
</evidence>
<sequence length="44" mass="4633">MAVEEVEAREAVKSTSARGLLRMGLREVYGAPACGATAVREPSL</sequence>
<evidence type="ECO:0000313" key="1">
    <source>
        <dbReference type="EMBL" id="QJW93486.1"/>
    </source>
</evidence>
<proteinExistence type="predicted"/>
<keyword evidence="2" id="KW-1185">Reference proteome</keyword>
<protein>
    <submittedName>
        <fullName evidence="1">Uncharacterized protein</fullName>
    </submittedName>
</protein>
<dbReference type="KEGG" id="ftj:FTUN_0992"/>
<dbReference type="Proteomes" id="UP000503447">
    <property type="component" value="Chromosome"/>
</dbReference>
<name>A0A6M5YJP1_9BACT</name>
<dbReference type="AlphaFoldDB" id="A0A6M5YJP1"/>
<reference evidence="2" key="1">
    <citation type="submission" date="2020-05" db="EMBL/GenBank/DDBJ databases">
        <title>Frigoriglobus tundricola gen. nov., sp. nov., a psychrotolerant cellulolytic planctomycete of the family Gemmataceae with two divergent copies of 16S rRNA gene.</title>
        <authorList>
            <person name="Kulichevskaya I.S."/>
            <person name="Ivanova A.A."/>
            <person name="Naumoff D.G."/>
            <person name="Beletsky A.V."/>
            <person name="Rijpstra W.I.C."/>
            <person name="Sinninghe Damste J.S."/>
            <person name="Mardanov A.V."/>
            <person name="Ravin N.V."/>
            <person name="Dedysh S.N."/>
        </authorList>
    </citation>
    <scope>NUCLEOTIDE SEQUENCE [LARGE SCALE GENOMIC DNA]</scope>
    <source>
        <strain evidence="2">PL17</strain>
    </source>
</reference>
<gene>
    <name evidence="1" type="ORF">FTUN_0992</name>
</gene>